<evidence type="ECO:0000256" key="1">
    <source>
        <dbReference type="SAM" id="MobiDB-lite"/>
    </source>
</evidence>
<feature type="compositionally biased region" description="Polar residues" evidence="1">
    <location>
        <begin position="165"/>
        <end position="183"/>
    </location>
</feature>
<protein>
    <submittedName>
        <fullName evidence="2">Uncharacterized protein</fullName>
    </submittedName>
</protein>
<name>A0AAW2HFW4_9NEOP</name>
<comment type="caution">
    <text evidence="2">The sequence shown here is derived from an EMBL/GenBank/DDBJ whole genome shotgun (WGS) entry which is preliminary data.</text>
</comment>
<reference evidence="2" key="1">
    <citation type="journal article" date="2024" name="Gigascience">
        <title>Chromosome-level genome of the poultry shaft louse Menopon gallinae provides insight into the host-switching and adaptive evolution of parasitic lice.</title>
        <authorList>
            <person name="Xu Y."/>
            <person name="Ma L."/>
            <person name="Liu S."/>
            <person name="Liang Y."/>
            <person name="Liu Q."/>
            <person name="He Z."/>
            <person name="Tian L."/>
            <person name="Duan Y."/>
            <person name="Cai W."/>
            <person name="Li H."/>
            <person name="Song F."/>
        </authorList>
    </citation>
    <scope>NUCLEOTIDE SEQUENCE</scope>
    <source>
        <strain evidence="2">Cailab_2023a</strain>
    </source>
</reference>
<feature type="region of interest" description="Disordered" evidence="1">
    <location>
        <begin position="24"/>
        <end position="47"/>
    </location>
</feature>
<dbReference type="AlphaFoldDB" id="A0AAW2HFW4"/>
<proteinExistence type="predicted"/>
<feature type="region of interest" description="Disordered" evidence="1">
    <location>
        <begin position="162"/>
        <end position="191"/>
    </location>
</feature>
<dbReference type="EMBL" id="JARGDH010000005">
    <property type="protein sequence ID" value="KAL0268599.1"/>
    <property type="molecule type" value="Genomic_DNA"/>
</dbReference>
<sequence>MAPISKPTSTTTWTRKPSNVPDYRCSSILNSDGNSSNYSSGEENPRLDRKHIPSFMLNDDMNGRSYVDPWDMENYSFLRRQLEDVNLSDNELSSTPAFESTQSDFYYVPLDNNGSPQYQYKHYVDSAVYKDGISTPFAFRSDPYGLVANIDEHDFYNEHLDTAHPSLQSGSGDSYPEFSNPSRQSERSRYNNQDYQTYMPPSIIKESQELFEPIRNGFEYGRKPHKYFSDMNLNSIVLDDQYDFSPGYVDHIPRRRKNVEFELKENKRKSLSDLKINLGRRKSFHELTTDFDPAKKERRRKSVLDHPQVEECRPMYDIGVPDYRPKENITRRKSIHEIATDVTKIGKNFISQRLPRKSILHSSENFEKGSNKEKIYGEVQHGNPRQHLSPVPESSLVYVYETAKRRRKMVLPNTGAKSGHPPVENRYGYSGYEDGFSMDPIETYMNRPMSRYTMTNYGHLKIDYSCSWNCLDKYIAHRIRT</sequence>
<gene>
    <name evidence="2" type="ORF">PYX00_010469</name>
</gene>
<feature type="compositionally biased region" description="Low complexity" evidence="1">
    <location>
        <begin position="30"/>
        <end position="42"/>
    </location>
</feature>
<accession>A0AAW2HFW4</accession>
<organism evidence="2">
    <name type="scientific">Menopon gallinae</name>
    <name type="common">poultry shaft louse</name>
    <dbReference type="NCBI Taxonomy" id="328185"/>
    <lineage>
        <taxon>Eukaryota</taxon>
        <taxon>Metazoa</taxon>
        <taxon>Ecdysozoa</taxon>
        <taxon>Arthropoda</taxon>
        <taxon>Hexapoda</taxon>
        <taxon>Insecta</taxon>
        <taxon>Pterygota</taxon>
        <taxon>Neoptera</taxon>
        <taxon>Paraneoptera</taxon>
        <taxon>Psocodea</taxon>
        <taxon>Troctomorpha</taxon>
        <taxon>Phthiraptera</taxon>
        <taxon>Amblycera</taxon>
        <taxon>Menoponidae</taxon>
        <taxon>Menopon</taxon>
    </lineage>
</organism>
<evidence type="ECO:0000313" key="2">
    <source>
        <dbReference type="EMBL" id="KAL0268599.1"/>
    </source>
</evidence>